<dbReference type="SUPFAM" id="SSF56112">
    <property type="entry name" value="Protein kinase-like (PK-like)"/>
    <property type="match status" value="1"/>
</dbReference>
<dbReference type="Pfam" id="PF07714">
    <property type="entry name" value="PK_Tyr_Ser-Thr"/>
    <property type="match status" value="1"/>
</dbReference>
<evidence type="ECO:0000256" key="5">
    <source>
        <dbReference type="ARBA" id="ARBA00022840"/>
    </source>
</evidence>
<dbReference type="GO" id="GO:0005524">
    <property type="term" value="F:ATP binding"/>
    <property type="evidence" value="ECO:0007669"/>
    <property type="project" value="UniProtKB-UniRule"/>
</dbReference>
<dbReference type="Gene3D" id="1.10.510.10">
    <property type="entry name" value="Transferase(Phosphotransferase) domain 1"/>
    <property type="match status" value="1"/>
</dbReference>
<evidence type="ECO:0000256" key="6">
    <source>
        <dbReference type="PROSITE-ProRule" id="PRU10141"/>
    </source>
</evidence>
<feature type="compositionally biased region" description="Polar residues" evidence="7">
    <location>
        <begin position="258"/>
        <end position="274"/>
    </location>
</feature>
<dbReference type="PRINTS" id="PR00109">
    <property type="entry name" value="TYRKINASE"/>
</dbReference>
<dbReference type="Proteomes" id="UP001438707">
    <property type="component" value="Unassembled WGS sequence"/>
</dbReference>
<dbReference type="SMART" id="SM00220">
    <property type="entry name" value="S_TKc"/>
    <property type="match status" value="1"/>
</dbReference>
<feature type="region of interest" description="Disordered" evidence="7">
    <location>
        <begin position="151"/>
        <end position="181"/>
    </location>
</feature>
<feature type="region of interest" description="Disordered" evidence="7">
    <location>
        <begin position="219"/>
        <end position="359"/>
    </location>
</feature>
<dbReference type="EMBL" id="JALJOS010000006">
    <property type="protein sequence ID" value="KAK9837867.1"/>
    <property type="molecule type" value="Genomic_DNA"/>
</dbReference>
<gene>
    <name evidence="9" type="ORF">WJX74_006784</name>
</gene>
<dbReference type="PANTHER" id="PTHR23257:SF963">
    <property type="entry name" value="AT08303P"/>
    <property type="match status" value="1"/>
</dbReference>
<dbReference type="GO" id="GO:0007165">
    <property type="term" value="P:signal transduction"/>
    <property type="evidence" value="ECO:0007669"/>
    <property type="project" value="TreeGrafter"/>
</dbReference>
<feature type="compositionally biased region" description="Polar residues" evidence="7">
    <location>
        <begin position="154"/>
        <end position="166"/>
    </location>
</feature>
<evidence type="ECO:0000256" key="2">
    <source>
        <dbReference type="ARBA" id="ARBA00022679"/>
    </source>
</evidence>
<dbReference type="PROSITE" id="PS50011">
    <property type="entry name" value="PROTEIN_KINASE_DOM"/>
    <property type="match status" value="1"/>
</dbReference>
<reference evidence="9 10" key="1">
    <citation type="journal article" date="2024" name="Nat. Commun.">
        <title>Phylogenomics reveals the evolutionary origins of lichenization in chlorophyte algae.</title>
        <authorList>
            <person name="Puginier C."/>
            <person name="Libourel C."/>
            <person name="Otte J."/>
            <person name="Skaloud P."/>
            <person name="Haon M."/>
            <person name="Grisel S."/>
            <person name="Petersen M."/>
            <person name="Berrin J.G."/>
            <person name="Delaux P.M."/>
            <person name="Dal Grande F."/>
            <person name="Keller J."/>
        </authorList>
    </citation>
    <scope>NUCLEOTIDE SEQUENCE [LARGE SCALE GENOMIC DNA]</scope>
    <source>
        <strain evidence="9 10">SAG 2145</strain>
    </source>
</reference>
<dbReference type="InterPro" id="IPR008271">
    <property type="entry name" value="Ser/Thr_kinase_AS"/>
</dbReference>
<evidence type="ECO:0000256" key="7">
    <source>
        <dbReference type="SAM" id="MobiDB-lite"/>
    </source>
</evidence>
<feature type="compositionally biased region" description="Polar residues" evidence="7">
    <location>
        <begin position="296"/>
        <end position="312"/>
    </location>
</feature>
<comment type="caution">
    <text evidence="9">The sequence shown here is derived from an EMBL/GenBank/DDBJ whole genome shotgun (WGS) entry which is preliminary data.</text>
</comment>
<dbReference type="InterPro" id="IPR050167">
    <property type="entry name" value="Ser_Thr_protein_kinase"/>
</dbReference>
<dbReference type="AlphaFoldDB" id="A0AAW1RVP4"/>
<feature type="binding site" evidence="6">
    <location>
        <position position="689"/>
    </location>
    <ligand>
        <name>ATP</name>
        <dbReference type="ChEBI" id="CHEBI:30616"/>
    </ligand>
</feature>
<dbReference type="InterPro" id="IPR000719">
    <property type="entry name" value="Prot_kinase_dom"/>
</dbReference>
<accession>A0AAW1RVP4</accession>
<dbReference type="PANTHER" id="PTHR23257">
    <property type="entry name" value="SERINE-THREONINE PROTEIN KINASE"/>
    <property type="match status" value="1"/>
</dbReference>
<evidence type="ECO:0000313" key="10">
    <source>
        <dbReference type="Proteomes" id="UP001438707"/>
    </source>
</evidence>
<dbReference type="InterPro" id="IPR017441">
    <property type="entry name" value="Protein_kinase_ATP_BS"/>
</dbReference>
<keyword evidence="2" id="KW-0808">Transferase</keyword>
<organism evidence="9 10">
    <name type="scientific">Apatococcus lobatus</name>
    <dbReference type="NCBI Taxonomy" id="904363"/>
    <lineage>
        <taxon>Eukaryota</taxon>
        <taxon>Viridiplantae</taxon>
        <taxon>Chlorophyta</taxon>
        <taxon>core chlorophytes</taxon>
        <taxon>Trebouxiophyceae</taxon>
        <taxon>Chlorellales</taxon>
        <taxon>Chlorellaceae</taxon>
        <taxon>Apatococcus</taxon>
    </lineage>
</organism>
<name>A0AAW1RVP4_9CHLO</name>
<dbReference type="InterPro" id="IPR001245">
    <property type="entry name" value="Ser-Thr/Tyr_kinase_cat_dom"/>
</dbReference>
<keyword evidence="4" id="KW-0418">Kinase</keyword>
<keyword evidence="10" id="KW-1185">Reference proteome</keyword>
<feature type="compositionally biased region" description="Low complexity" evidence="7">
    <location>
        <begin position="313"/>
        <end position="334"/>
    </location>
</feature>
<protein>
    <recommendedName>
        <fullName evidence="8">Protein kinase domain-containing protein</fullName>
    </recommendedName>
</protein>
<dbReference type="InterPro" id="IPR011009">
    <property type="entry name" value="Kinase-like_dom_sf"/>
</dbReference>
<sequence>MGETSLQARDKIKFVCRWGGRWKAPDRGQPAAFEGGDTKLCSVAWPTTIPKFVQKLQELTETTITGSLAIRYQIEGFQTEDDLVALDSEDDLENFKDEYDQLTKAGHSSSDGPRHLRLYLLPLRRTQPHFGAALQEKLPVDVKNKAHVRFLGDRSQSGAGSEQTSEPIKAVHVEKPAQKVSAGRTSLKKFFGVRTSYAHPPETGDKPLTRMSSILAKASPSTVSVTDGLGRQSSGSSDDQGASHPPASPGRVPGGATGLSTVLSRSPSQTGKQRSSAAIPAASFSPGGAHERPSASPRSSLTPQGSRTLHQQSPMTSGSSTSSSISPFAPSSRPHASSSLTADGRAPLGGAARQGSQGFAEAELGPDAAPTKRRQHTHWISQVGAVPPARLRNLPGGPDTAGVGAAVNRVAVGVNGGAAVGLSGAQPALGGAVPGPASAPPAAAAAMGTAAQPKSGPGGLAAVPTGASGAELARADSPAVVPGPDAAPKAEILAQRADSADEQSGQQTPFLSAKEEECATEIEAAVNQAWDFKNNLMTTTIDPTESPAMVVIPVPADALQPGAVVVLADATAGAVQMGGRRRVQITLPEEGEVVLNPPQPLLQDLPPMPPTHLARVAYGSMVAGDWASIALPVELDASGTGAAVVEAPLAPVNLQQVDANDLDKIRELGRGQFGSVWMAKWLGVEVAIKELLGQNTPRARAEMYGEAEMLAALRHPCVIAIYGLVVNQEAPASVIEYLRGGSLKGGLQRLKQHGYAARRVRAAIALQAARGMEYLHSRRVVHFDLKCDNLLCDLRDLHRPVVKIGDLGLSKKKATTFVSGNMRGTLPWMAPELFPNASHLDDDQSEDRVTEKVDVFSFGMCMWEIWTLGDQPYPGLPLHEVFAGIMNGSLRPSRPPDCQDDWMDIMQPCWADEPAARPSFTDIAESLDRLVAVYERQETRMSSVQIPFVDNLRKNSSV</sequence>
<dbReference type="PROSITE" id="PS00108">
    <property type="entry name" value="PROTEIN_KINASE_ST"/>
    <property type="match status" value="1"/>
</dbReference>
<dbReference type="GO" id="GO:0004674">
    <property type="term" value="F:protein serine/threonine kinase activity"/>
    <property type="evidence" value="ECO:0007669"/>
    <property type="project" value="UniProtKB-KW"/>
</dbReference>
<proteinExistence type="predicted"/>
<feature type="compositionally biased region" description="Low complexity" evidence="7">
    <location>
        <begin position="434"/>
        <end position="451"/>
    </location>
</feature>
<keyword evidence="5 6" id="KW-0067">ATP-binding</keyword>
<evidence type="ECO:0000256" key="3">
    <source>
        <dbReference type="ARBA" id="ARBA00022741"/>
    </source>
</evidence>
<evidence type="ECO:0000256" key="1">
    <source>
        <dbReference type="ARBA" id="ARBA00022527"/>
    </source>
</evidence>
<dbReference type="GO" id="GO:0005737">
    <property type="term" value="C:cytoplasm"/>
    <property type="evidence" value="ECO:0007669"/>
    <property type="project" value="TreeGrafter"/>
</dbReference>
<evidence type="ECO:0000256" key="4">
    <source>
        <dbReference type="ARBA" id="ARBA00022777"/>
    </source>
</evidence>
<dbReference type="PROSITE" id="PS00107">
    <property type="entry name" value="PROTEIN_KINASE_ATP"/>
    <property type="match status" value="1"/>
</dbReference>
<feature type="compositionally biased region" description="Low complexity" evidence="7">
    <location>
        <begin position="275"/>
        <end position="288"/>
    </location>
</feature>
<feature type="domain" description="Protein kinase" evidence="8">
    <location>
        <begin position="662"/>
        <end position="931"/>
    </location>
</feature>
<evidence type="ECO:0000259" key="8">
    <source>
        <dbReference type="PROSITE" id="PS50011"/>
    </source>
</evidence>
<keyword evidence="3 6" id="KW-0547">Nucleotide-binding</keyword>
<evidence type="ECO:0000313" key="9">
    <source>
        <dbReference type="EMBL" id="KAK9837867.1"/>
    </source>
</evidence>
<keyword evidence="1" id="KW-0723">Serine/threonine-protein kinase</keyword>
<feature type="region of interest" description="Disordered" evidence="7">
    <location>
        <begin position="434"/>
        <end position="461"/>
    </location>
</feature>